<dbReference type="NCBIfam" id="TIGR00761">
    <property type="entry name" value="argB"/>
    <property type="match status" value="1"/>
</dbReference>
<dbReference type="InterPro" id="IPR037528">
    <property type="entry name" value="ArgB"/>
</dbReference>
<comment type="similarity">
    <text evidence="9">Belongs to the acetylglutamate kinase family. ArgB subfamily.</text>
</comment>
<dbReference type="PANTHER" id="PTHR23342:SF0">
    <property type="entry name" value="N-ACETYLGLUTAMATE SYNTHASE, MITOCHONDRIAL"/>
    <property type="match status" value="1"/>
</dbReference>
<comment type="function">
    <text evidence="9">Catalyzes the ATP-dependent phosphorylation of N-acetyl-L-glutamate.</text>
</comment>
<feature type="site" description="Transition state stabilizer" evidence="9">
    <location>
        <position position="228"/>
    </location>
</feature>
<evidence type="ECO:0000256" key="8">
    <source>
        <dbReference type="ARBA" id="ARBA00048141"/>
    </source>
</evidence>
<gene>
    <name evidence="9 11" type="primary">argB</name>
    <name evidence="11" type="ORF">ACFSUL_20245</name>
</gene>
<keyword evidence="7 9" id="KW-0067">ATP-binding</keyword>
<dbReference type="GO" id="GO:0003991">
    <property type="term" value="F:acetylglutamate kinase activity"/>
    <property type="evidence" value="ECO:0007669"/>
    <property type="project" value="UniProtKB-EC"/>
</dbReference>
<dbReference type="SUPFAM" id="SSF53633">
    <property type="entry name" value="Carbamate kinase-like"/>
    <property type="match status" value="1"/>
</dbReference>
<dbReference type="Gene3D" id="3.40.1160.10">
    <property type="entry name" value="Acetylglutamate kinase-like"/>
    <property type="match status" value="1"/>
</dbReference>
<evidence type="ECO:0000256" key="1">
    <source>
        <dbReference type="ARBA" id="ARBA00004828"/>
    </source>
</evidence>
<protein>
    <recommendedName>
        <fullName evidence="9">Acetylglutamate kinase</fullName>
        <ecNumber evidence="9">2.7.2.8</ecNumber>
    </recommendedName>
    <alternativeName>
        <fullName evidence="9">N-acetyl-L-glutamate 5-phosphotransferase</fullName>
    </alternativeName>
    <alternativeName>
        <fullName evidence="9">NAG kinase</fullName>
        <shortName evidence="9">NAGK</shortName>
    </alternativeName>
</protein>
<evidence type="ECO:0000313" key="11">
    <source>
        <dbReference type="EMBL" id="MFD2683066.1"/>
    </source>
</evidence>
<evidence type="ECO:0000256" key="5">
    <source>
        <dbReference type="ARBA" id="ARBA00022741"/>
    </source>
</evidence>
<dbReference type="InterPro" id="IPR001048">
    <property type="entry name" value="Asp/Glu/Uridylate_kinase"/>
</dbReference>
<evidence type="ECO:0000256" key="2">
    <source>
        <dbReference type="ARBA" id="ARBA00022571"/>
    </source>
</evidence>
<dbReference type="PIRSF" id="PIRSF000728">
    <property type="entry name" value="NAGK"/>
    <property type="match status" value="1"/>
</dbReference>
<feature type="domain" description="Aspartate/glutamate/uridylate kinase" evidence="10">
    <location>
        <begin position="18"/>
        <end position="245"/>
    </location>
</feature>
<evidence type="ECO:0000256" key="6">
    <source>
        <dbReference type="ARBA" id="ARBA00022777"/>
    </source>
</evidence>
<keyword evidence="2 9" id="KW-0055">Arginine biosynthesis</keyword>
<keyword evidence="5 9" id="KW-0547">Nucleotide-binding</keyword>
<keyword evidence="9" id="KW-0963">Cytoplasm</keyword>
<feature type="binding site" evidence="9">
    <location>
        <begin position="54"/>
        <end position="55"/>
    </location>
    <ligand>
        <name>substrate</name>
    </ligand>
</feature>
<organism evidence="11 12">
    <name type="scientific">Bacillus seohaeanensis</name>
    <dbReference type="NCBI Taxonomy" id="284580"/>
    <lineage>
        <taxon>Bacteria</taxon>
        <taxon>Bacillati</taxon>
        <taxon>Bacillota</taxon>
        <taxon>Bacilli</taxon>
        <taxon>Bacillales</taxon>
        <taxon>Bacillaceae</taxon>
        <taxon>Bacillus</taxon>
    </lineage>
</organism>
<comment type="pathway">
    <text evidence="1 9">Amino-acid biosynthesis; L-arginine biosynthesis; N(2)-acetyl-L-ornithine from L-glutamate: step 2/4.</text>
</comment>
<dbReference type="PANTHER" id="PTHR23342">
    <property type="entry name" value="N-ACETYLGLUTAMATE SYNTHASE"/>
    <property type="match status" value="1"/>
</dbReference>
<evidence type="ECO:0000259" key="10">
    <source>
        <dbReference type="Pfam" id="PF00696"/>
    </source>
</evidence>
<name>A0ABW5RWH2_9BACI</name>
<dbReference type="HAMAP" id="MF_00082">
    <property type="entry name" value="ArgB"/>
    <property type="match status" value="1"/>
</dbReference>
<comment type="catalytic activity">
    <reaction evidence="8 9">
        <text>N-acetyl-L-glutamate + ATP = N-acetyl-L-glutamyl 5-phosphate + ADP</text>
        <dbReference type="Rhea" id="RHEA:14629"/>
        <dbReference type="ChEBI" id="CHEBI:30616"/>
        <dbReference type="ChEBI" id="CHEBI:44337"/>
        <dbReference type="ChEBI" id="CHEBI:57936"/>
        <dbReference type="ChEBI" id="CHEBI:456216"/>
        <dbReference type="EC" id="2.7.2.8"/>
    </reaction>
</comment>
<dbReference type="EC" id="2.7.2.8" evidence="9"/>
<evidence type="ECO:0000256" key="3">
    <source>
        <dbReference type="ARBA" id="ARBA00022605"/>
    </source>
</evidence>
<keyword evidence="4 9" id="KW-0808">Transferase</keyword>
<dbReference type="InterPro" id="IPR004662">
    <property type="entry name" value="AcgluKinase_fam"/>
</dbReference>
<evidence type="ECO:0000256" key="4">
    <source>
        <dbReference type="ARBA" id="ARBA00022679"/>
    </source>
</evidence>
<keyword evidence="12" id="KW-1185">Reference proteome</keyword>
<feature type="binding site" evidence="9">
    <location>
        <position position="76"/>
    </location>
    <ligand>
        <name>substrate</name>
    </ligand>
</feature>
<keyword evidence="6 9" id="KW-0418">Kinase</keyword>
<evidence type="ECO:0000256" key="9">
    <source>
        <dbReference type="HAMAP-Rule" id="MF_00082"/>
    </source>
</evidence>
<evidence type="ECO:0000313" key="12">
    <source>
        <dbReference type="Proteomes" id="UP001597506"/>
    </source>
</evidence>
<dbReference type="Pfam" id="PF00696">
    <property type="entry name" value="AA_kinase"/>
    <property type="match status" value="1"/>
</dbReference>
<proteinExistence type="inferred from homology"/>
<comment type="subcellular location">
    <subcellularLocation>
        <location evidence="9">Cytoplasm</location>
    </subcellularLocation>
</comment>
<evidence type="ECO:0000256" key="7">
    <source>
        <dbReference type="ARBA" id="ARBA00022840"/>
    </source>
</evidence>
<feature type="site" description="Transition state stabilizer" evidence="9">
    <location>
        <position position="22"/>
    </location>
</feature>
<dbReference type="InterPro" id="IPR036393">
    <property type="entry name" value="AceGlu_kinase-like_sf"/>
</dbReference>
<sequence>MTMSKLTQATERNNIKPVMVIKLGGSILYELSATFFTSLKEIQKDYDCVIVHGGGPEISKLLNGLGIESVFVEGQRKTTEDVLSVVEMVLGGKVNVHLTSQLRSYGISSIGLTGYDAGLLTATPINKAKLGLVGEINKVNVELIQQLFSLKYLPVIAPLAISKDGEKLNVNADLGASAIANALKAEKLLFVTDVPGILKEGTLLSKVTKQETNELMEKGVIYGGMIPKVKAATSSLSSILKEVVIVSGEQPIYQNGNINGTVITVEEDVVKS</sequence>
<accession>A0ABW5RWH2</accession>
<reference evidence="12" key="1">
    <citation type="journal article" date="2019" name="Int. J. Syst. Evol. Microbiol.">
        <title>The Global Catalogue of Microorganisms (GCM) 10K type strain sequencing project: providing services to taxonomists for standard genome sequencing and annotation.</title>
        <authorList>
            <consortium name="The Broad Institute Genomics Platform"/>
            <consortium name="The Broad Institute Genome Sequencing Center for Infectious Disease"/>
            <person name="Wu L."/>
            <person name="Ma J."/>
        </authorList>
    </citation>
    <scope>NUCLEOTIDE SEQUENCE [LARGE SCALE GENOMIC DNA]</scope>
    <source>
        <strain evidence="12">KCTC 3913</strain>
    </source>
</reference>
<dbReference type="CDD" id="cd04238">
    <property type="entry name" value="AAK_NAGK-like"/>
    <property type="match status" value="1"/>
</dbReference>
<dbReference type="EMBL" id="JBHUMF010000034">
    <property type="protein sequence ID" value="MFD2683066.1"/>
    <property type="molecule type" value="Genomic_DNA"/>
</dbReference>
<dbReference type="RefSeq" id="WP_377938018.1">
    <property type="nucleotide sequence ID" value="NZ_JBHUMF010000034.1"/>
</dbReference>
<keyword evidence="3 9" id="KW-0028">Amino-acid biosynthesis</keyword>
<feature type="binding site" evidence="9">
    <location>
        <position position="169"/>
    </location>
    <ligand>
        <name>substrate</name>
    </ligand>
</feature>
<dbReference type="Proteomes" id="UP001597506">
    <property type="component" value="Unassembled WGS sequence"/>
</dbReference>
<comment type="caution">
    <text evidence="11">The sequence shown here is derived from an EMBL/GenBank/DDBJ whole genome shotgun (WGS) entry which is preliminary data.</text>
</comment>